<protein>
    <submittedName>
        <fullName evidence="3">Uncharacterized protein</fullName>
    </submittedName>
</protein>
<dbReference type="Proteomes" id="UP001205105">
    <property type="component" value="Unassembled WGS sequence"/>
</dbReference>
<keyword evidence="2" id="KW-0472">Membrane</keyword>
<feature type="compositionally biased region" description="Gly residues" evidence="1">
    <location>
        <begin position="178"/>
        <end position="191"/>
    </location>
</feature>
<evidence type="ECO:0000313" key="3">
    <source>
        <dbReference type="EMBL" id="KAI7837299.1"/>
    </source>
</evidence>
<sequence>MRCLSAARVQHAILTHRLSLKGRVAPHELAVAAAAPRVRAAAAGGRAPRDGRLSVCVQARRSSRDEYDDVAFDEEEDWETQGSSVQAPGFGPVFNTALRGLSAISERLTDFALQYAPADASPGVVKVAVNAGLVLLALSFVKSLLSFFLTIGTIFLGAYVAVKVFGVDVAGITGSGNYGGSGGGGSSGRGSGASRPRSSPQRQRRQLDPRARQSEFKGLLSSFTGEDDDGLLDVRFERRGKGGSSGSKEAGRKRR</sequence>
<evidence type="ECO:0000256" key="2">
    <source>
        <dbReference type="SAM" id="Phobius"/>
    </source>
</evidence>
<organism evidence="3 4">
    <name type="scientific">Chlorella ohadii</name>
    <dbReference type="NCBI Taxonomy" id="2649997"/>
    <lineage>
        <taxon>Eukaryota</taxon>
        <taxon>Viridiplantae</taxon>
        <taxon>Chlorophyta</taxon>
        <taxon>core chlorophytes</taxon>
        <taxon>Trebouxiophyceae</taxon>
        <taxon>Chlorellales</taxon>
        <taxon>Chlorellaceae</taxon>
        <taxon>Chlorella clade</taxon>
        <taxon>Chlorella</taxon>
    </lineage>
</organism>
<reference evidence="3" key="1">
    <citation type="submission" date="2020-11" db="EMBL/GenBank/DDBJ databases">
        <title>Chlorella ohadii genome sequencing and assembly.</title>
        <authorList>
            <person name="Murik O."/>
            <person name="Treves H."/>
            <person name="Kedem I."/>
            <person name="Shotland Y."/>
            <person name="Kaplan A."/>
        </authorList>
    </citation>
    <scope>NUCLEOTIDE SEQUENCE</scope>
    <source>
        <strain evidence="3">1</strain>
    </source>
</reference>
<gene>
    <name evidence="3" type="ORF">COHA_008863</name>
</gene>
<feature type="compositionally biased region" description="Basic and acidic residues" evidence="1">
    <location>
        <begin position="205"/>
        <end position="215"/>
    </location>
</feature>
<feature type="transmembrane region" description="Helical" evidence="2">
    <location>
        <begin position="144"/>
        <end position="162"/>
    </location>
</feature>
<feature type="compositionally biased region" description="Low complexity" evidence="1">
    <location>
        <begin position="192"/>
        <end position="201"/>
    </location>
</feature>
<evidence type="ECO:0000313" key="4">
    <source>
        <dbReference type="Proteomes" id="UP001205105"/>
    </source>
</evidence>
<evidence type="ECO:0000256" key="1">
    <source>
        <dbReference type="SAM" id="MobiDB-lite"/>
    </source>
</evidence>
<keyword evidence="2" id="KW-1133">Transmembrane helix</keyword>
<keyword evidence="4" id="KW-1185">Reference proteome</keyword>
<proteinExistence type="predicted"/>
<dbReference type="AlphaFoldDB" id="A0AAD5DMZ0"/>
<comment type="caution">
    <text evidence="3">The sequence shown here is derived from an EMBL/GenBank/DDBJ whole genome shotgun (WGS) entry which is preliminary data.</text>
</comment>
<name>A0AAD5DMZ0_9CHLO</name>
<dbReference type="EMBL" id="JADXDR010000157">
    <property type="protein sequence ID" value="KAI7837299.1"/>
    <property type="molecule type" value="Genomic_DNA"/>
</dbReference>
<accession>A0AAD5DMZ0</accession>
<feature type="region of interest" description="Disordered" evidence="1">
    <location>
        <begin position="178"/>
        <end position="255"/>
    </location>
</feature>
<keyword evidence="2" id="KW-0812">Transmembrane</keyword>